<accession>A0A6A4SGV6</accession>
<reference evidence="1 2" key="1">
    <citation type="submission" date="2019-06" db="EMBL/GenBank/DDBJ databases">
        <title>Draft genomes of female and male turbot (Scophthalmus maximus).</title>
        <authorList>
            <person name="Xu H."/>
            <person name="Xu X.-W."/>
            <person name="Shao C."/>
            <person name="Chen S."/>
        </authorList>
    </citation>
    <scope>NUCLEOTIDE SEQUENCE [LARGE SCALE GENOMIC DNA]</scope>
    <source>
        <strain evidence="1">Ysfricsl-2016a</strain>
        <tissue evidence="1">Blood</tissue>
    </source>
</reference>
<gene>
    <name evidence="1" type="ORF">F2P81_015675</name>
</gene>
<evidence type="ECO:0000313" key="2">
    <source>
        <dbReference type="Proteomes" id="UP000438429"/>
    </source>
</evidence>
<organism evidence="1 2">
    <name type="scientific">Scophthalmus maximus</name>
    <name type="common">Turbot</name>
    <name type="synonym">Psetta maxima</name>
    <dbReference type="NCBI Taxonomy" id="52904"/>
    <lineage>
        <taxon>Eukaryota</taxon>
        <taxon>Metazoa</taxon>
        <taxon>Chordata</taxon>
        <taxon>Craniata</taxon>
        <taxon>Vertebrata</taxon>
        <taxon>Euteleostomi</taxon>
        <taxon>Actinopterygii</taxon>
        <taxon>Neopterygii</taxon>
        <taxon>Teleostei</taxon>
        <taxon>Neoteleostei</taxon>
        <taxon>Acanthomorphata</taxon>
        <taxon>Carangaria</taxon>
        <taxon>Pleuronectiformes</taxon>
        <taxon>Pleuronectoidei</taxon>
        <taxon>Scophthalmidae</taxon>
        <taxon>Scophthalmus</taxon>
    </lineage>
</organism>
<dbReference type="Proteomes" id="UP000438429">
    <property type="component" value="Unassembled WGS sequence"/>
</dbReference>
<name>A0A6A4SGV6_SCOMX</name>
<evidence type="ECO:0000313" key="1">
    <source>
        <dbReference type="EMBL" id="KAF0031120.1"/>
    </source>
</evidence>
<proteinExistence type="predicted"/>
<comment type="caution">
    <text evidence="1">The sequence shown here is derived from an EMBL/GenBank/DDBJ whole genome shotgun (WGS) entry which is preliminary data.</text>
</comment>
<sequence length="113" mass="12981">MLKRSVELGNEAEPSVTTPFHRSLTNEAKLALPCPLEICCMPTLHVSVSKSSFALKRYSHMRPALRKRWLSSNLVHFMKSLFRLYMVLYSRIGSFAFISEDIPKHVLEIQGCR</sequence>
<protein>
    <submittedName>
        <fullName evidence="1">Uncharacterized protein</fullName>
    </submittedName>
</protein>
<dbReference type="AlphaFoldDB" id="A0A6A4SGV6"/>
<dbReference type="EMBL" id="VEVO01000014">
    <property type="protein sequence ID" value="KAF0031120.1"/>
    <property type="molecule type" value="Genomic_DNA"/>
</dbReference>